<gene>
    <name evidence="1" type="ORF">NPIL_302051</name>
</gene>
<keyword evidence="2" id="KW-1185">Reference proteome</keyword>
<protein>
    <submittedName>
        <fullName evidence="1">Uncharacterized protein</fullName>
    </submittedName>
</protein>
<name>A0A8X6Q5Y3_NEPPI</name>
<dbReference type="Proteomes" id="UP000887013">
    <property type="component" value="Unassembled WGS sequence"/>
</dbReference>
<dbReference type="EMBL" id="BMAW01122125">
    <property type="protein sequence ID" value="GFT97576.1"/>
    <property type="molecule type" value="Genomic_DNA"/>
</dbReference>
<comment type="caution">
    <text evidence="1">The sequence shown here is derived from an EMBL/GenBank/DDBJ whole genome shotgun (WGS) entry which is preliminary data.</text>
</comment>
<accession>A0A8X6Q5Y3</accession>
<dbReference type="AlphaFoldDB" id="A0A8X6Q5Y3"/>
<organism evidence="1 2">
    <name type="scientific">Nephila pilipes</name>
    <name type="common">Giant wood spider</name>
    <name type="synonym">Nephila maculata</name>
    <dbReference type="NCBI Taxonomy" id="299642"/>
    <lineage>
        <taxon>Eukaryota</taxon>
        <taxon>Metazoa</taxon>
        <taxon>Ecdysozoa</taxon>
        <taxon>Arthropoda</taxon>
        <taxon>Chelicerata</taxon>
        <taxon>Arachnida</taxon>
        <taxon>Araneae</taxon>
        <taxon>Araneomorphae</taxon>
        <taxon>Entelegynae</taxon>
        <taxon>Araneoidea</taxon>
        <taxon>Nephilidae</taxon>
        <taxon>Nephila</taxon>
    </lineage>
</organism>
<proteinExistence type="predicted"/>
<sequence length="108" mass="12202">MVRVTGTSTLKLDISPGWDQKVERDLGHRLTLWAESSRSAVLDSYRLLMIGGVASIESTGSTRTGTPFLWADFGWFPGFWLLLTAGQQGNFGMWETEKFMLALEMRFH</sequence>
<evidence type="ECO:0000313" key="2">
    <source>
        <dbReference type="Proteomes" id="UP000887013"/>
    </source>
</evidence>
<reference evidence="1" key="1">
    <citation type="submission" date="2020-08" db="EMBL/GenBank/DDBJ databases">
        <title>Multicomponent nature underlies the extraordinary mechanical properties of spider dragline silk.</title>
        <authorList>
            <person name="Kono N."/>
            <person name="Nakamura H."/>
            <person name="Mori M."/>
            <person name="Yoshida Y."/>
            <person name="Ohtoshi R."/>
            <person name="Malay A.D."/>
            <person name="Moran D.A.P."/>
            <person name="Tomita M."/>
            <person name="Numata K."/>
            <person name="Arakawa K."/>
        </authorList>
    </citation>
    <scope>NUCLEOTIDE SEQUENCE</scope>
</reference>
<evidence type="ECO:0000313" key="1">
    <source>
        <dbReference type="EMBL" id="GFT97576.1"/>
    </source>
</evidence>